<dbReference type="SMART" id="SM00342">
    <property type="entry name" value="HTH_ARAC"/>
    <property type="match status" value="1"/>
</dbReference>
<evidence type="ECO:0000313" key="6">
    <source>
        <dbReference type="Proteomes" id="UP000095210"/>
    </source>
</evidence>
<dbReference type="PROSITE" id="PS01124">
    <property type="entry name" value="HTH_ARAC_FAMILY_2"/>
    <property type="match status" value="1"/>
</dbReference>
<dbReference type="GO" id="GO:0003700">
    <property type="term" value="F:DNA-binding transcription factor activity"/>
    <property type="evidence" value="ECO:0007669"/>
    <property type="project" value="InterPro"/>
</dbReference>
<dbReference type="InterPro" id="IPR009057">
    <property type="entry name" value="Homeodomain-like_sf"/>
</dbReference>
<dbReference type="PANTHER" id="PTHR46796:SF15">
    <property type="entry name" value="BLL1074 PROTEIN"/>
    <property type="match status" value="1"/>
</dbReference>
<feature type="domain" description="HTH araC/xylS-type" evidence="4">
    <location>
        <begin position="171"/>
        <end position="272"/>
    </location>
</feature>
<dbReference type="SUPFAM" id="SSF46689">
    <property type="entry name" value="Homeodomain-like"/>
    <property type="match status" value="1"/>
</dbReference>
<dbReference type="Proteomes" id="UP000095210">
    <property type="component" value="Chromosome"/>
</dbReference>
<evidence type="ECO:0000313" key="5">
    <source>
        <dbReference type="EMBL" id="AOS65058.1"/>
    </source>
</evidence>
<dbReference type="GO" id="GO:0043565">
    <property type="term" value="F:sequence-specific DNA binding"/>
    <property type="evidence" value="ECO:0007669"/>
    <property type="project" value="InterPro"/>
</dbReference>
<gene>
    <name evidence="5" type="ORF">TL08_21355</name>
</gene>
<dbReference type="Pfam" id="PF12833">
    <property type="entry name" value="HTH_18"/>
    <property type="match status" value="1"/>
</dbReference>
<protein>
    <submittedName>
        <fullName evidence="5">DNA-binding domain-containing protein, AraC-type</fullName>
    </submittedName>
</protein>
<evidence type="ECO:0000256" key="1">
    <source>
        <dbReference type="ARBA" id="ARBA00023015"/>
    </source>
</evidence>
<dbReference type="KEGG" id="ahm:TL08_21355"/>
<keyword evidence="6" id="KW-1185">Reference proteome</keyword>
<keyword evidence="3" id="KW-0804">Transcription</keyword>
<dbReference type="PANTHER" id="PTHR46796">
    <property type="entry name" value="HTH-TYPE TRANSCRIPTIONAL ACTIVATOR RHAS-RELATED"/>
    <property type="match status" value="1"/>
</dbReference>
<dbReference type="EMBL" id="CP014859">
    <property type="protein sequence ID" value="AOS65058.1"/>
    <property type="molecule type" value="Genomic_DNA"/>
</dbReference>
<name>A0AAC9HT91_9PSEU</name>
<keyword evidence="2 5" id="KW-0238">DNA-binding</keyword>
<accession>A0AAC9HT91</accession>
<dbReference type="InterPro" id="IPR018060">
    <property type="entry name" value="HTH_AraC"/>
</dbReference>
<reference evidence="6" key="1">
    <citation type="submission" date="2016-03" db="EMBL/GenBank/DDBJ databases">
        <title>Complete genome sequence of the type strain Actinoalloteichus hymeniacidonis DSM 45092.</title>
        <authorList>
            <person name="Schaffert L."/>
            <person name="Albersmeier A."/>
            <person name="Winkler A."/>
            <person name="Kalinowski J."/>
            <person name="Zotchev S."/>
            <person name="Ruckert C."/>
        </authorList>
    </citation>
    <scope>NUCLEOTIDE SEQUENCE [LARGE SCALE GENOMIC DNA]</scope>
    <source>
        <strain evidence="6">HPA177(T) (DSM 45092(T))</strain>
    </source>
</reference>
<evidence type="ECO:0000256" key="2">
    <source>
        <dbReference type="ARBA" id="ARBA00023125"/>
    </source>
</evidence>
<evidence type="ECO:0000256" key="3">
    <source>
        <dbReference type="ARBA" id="ARBA00023163"/>
    </source>
</evidence>
<organism evidence="5 6">
    <name type="scientific">Actinoalloteichus hymeniacidonis</name>
    <dbReference type="NCBI Taxonomy" id="340345"/>
    <lineage>
        <taxon>Bacteria</taxon>
        <taxon>Bacillati</taxon>
        <taxon>Actinomycetota</taxon>
        <taxon>Actinomycetes</taxon>
        <taxon>Pseudonocardiales</taxon>
        <taxon>Pseudonocardiaceae</taxon>
        <taxon>Actinoalloteichus</taxon>
    </lineage>
</organism>
<dbReference type="Gene3D" id="1.10.10.60">
    <property type="entry name" value="Homeodomain-like"/>
    <property type="match status" value="1"/>
</dbReference>
<dbReference type="AlphaFoldDB" id="A0AAC9HT91"/>
<sequence>MSELSSERESTDVRWRAVLGRPVPALRSLVSTYGEYRESAPHPVLRREVPTPETPLIIELGDGLLVQAAEDAAGPRRATALVAVPGRGPSLTRNEGRQHSVQIRLAPLGAYRLLGPLHESAGRLRHLDEVWGSAGRDLVDRLAAAQSPQRRFALLDRLLAEIAAEGPEPDPEVVHAFERLRRTQGRVPISELVVETGWSRGRLAQRFRSQLGQTPKAVAALLRFDRAVRLISARPPAALASIAATCGYYDQAHLNRDFVAFAGCSPTAWRDAQLPGLPGMGSMPARR</sequence>
<dbReference type="InterPro" id="IPR050204">
    <property type="entry name" value="AraC_XylS_family_regulators"/>
</dbReference>
<proteinExistence type="predicted"/>
<dbReference type="RefSeq" id="WP_084643325.1">
    <property type="nucleotide sequence ID" value="NZ_CP014859.1"/>
</dbReference>
<keyword evidence="1" id="KW-0805">Transcription regulation</keyword>
<evidence type="ECO:0000259" key="4">
    <source>
        <dbReference type="PROSITE" id="PS01124"/>
    </source>
</evidence>